<keyword evidence="1" id="KW-0812">Transmembrane</keyword>
<feature type="transmembrane region" description="Helical" evidence="1">
    <location>
        <begin position="128"/>
        <end position="147"/>
    </location>
</feature>
<dbReference type="Proteomes" id="UP000315724">
    <property type="component" value="Chromosome"/>
</dbReference>
<name>A0A517QQ42_9PLAN</name>
<dbReference type="EMBL" id="CP036267">
    <property type="protein sequence ID" value="QDT33742.1"/>
    <property type="molecule type" value="Genomic_DNA"/>
</dbReference>
<feature type="transmembrane region" description="Helical" evidence="1">
    <location>
        <begin position="415"/>
        <end position="432"/>
    </location>
</feature>
<feature type="transmembrane region" description="Helical" evidence="1">
    <location>
        <begin position="383"/>
        <end position="403"/>
    </location>
</feature>
<keyword evidence="1" id="KW-0472">Membrane</keyword>
<evidence type="ECO:0000313" key="2">
    <source>
        <dbReference type="EMBL" id="QDT33742.1"/>
    </source>
</evidence>
<proteinExistence type="predicted"/>
<gene>
    <name evidence="2" type="ORF">Mal48_29970</name>
</gene>
<feature type="transmembrane region" description="Helical" evidence="1">
    <location>
        <begin position="346"/>
        <end position="363"/>
    </location>
</feature>
<accession>A0A517QQ42</accession>
<dbReference type="AlphaFoldDB" id="A0A517QQ42"/>
<evidence type="ECO:0000256" key="1">
    <source>
        <dbReference type="SAM" id="Phobius"/>
    </source>
</evidence>
<feature type="transmembrane region" description="Helical" evidence="1">
    <location>
        <begin position="201"/>
        <end position="218"/>
    </location>
</feature>
<evidence type="ECO:0008006" key="4">
    <source>
        <dbReference type="Google" id="ProtNLM"/>
    </source>
</evidence>
<protein>
    <recommendedName>
        <fullName evidence="4">Bacterial membrane protein YfhO</fullName>
    </recommendedName>
</protein>
<keyword evidence="3" id="KW-1185">Reference proteome</keyword>
<organism evidence="2 3">
    <name type="scientific">Thalassoglobus polymorphus</name>
    <dbReference type="NCBI Taxonomy" id="2527994"/>
    <lineage>
        <taxon>Bacteria</taxon>
        <taxon>Pseudomonadati</taxon>
        <taxon>Planctomycetota</taxon>
        <taxon>Planctomycetia</taxon>
        <taxon>Planctomycetales</taxon>
        <taxon>Planctomycetaceae</taxon>
        <taxon>Thalassoglobus</taxon>
    </lineage>
</organism>
<feature type="transmembrane region" description="Helical" evidence="1">
    <location>
        <begin position="230"/>
        <end position="249"/>
    </location>
</feature>
<feature type="transmembrane region" description="Helical" evidence="1">
    <location>
        <begin position="16"/>
        <end position="37"/>
    </location>
</feature>
<dbReference type="KEGG" id="tpol:Mal48_29970"/>
<feature type="transmembrane region" description="Helical" evidence="1">
    <location>
        <begin position="153"/>
        <end position="173"/>
    </location>
</feature>
<feature type="transmembrane region" description="Helical" evidence="1">
    <location>
        <begin position="316"/>
        <end position="334"/>
    </location>
</feature>
<sequence>MSRKQQERSAARHSGIVTCAIFLLGVVLTWVFFWPLWSGGGLMGGDMYPYYFPQKAFFADSVKSGTIPLWNPFVGFGYPTLGESQTGVLYPPNLVLYSGLSVNTAYNVSQLFHYFIAFLATWALGRRLGLSVMAAILAATAFVYGWFPARICLEWTIIGGAWFSAILWAATVYLQSQKRWALVAIGLFLGMDLLAGHYNMAFITLLVLVWFPFLVHKKDEVETPKPVQQLLPLLLLIGCGFLIGAVQLLPSWELKSLSQRQDVNEKFSPTYGNLPPEAISQLWQPWSWHAQDELTDHLLRDAGWLNVPVETNQVEAFVYCGLLTIILILLGCVVPSLRRGNPLPGFWRWGLLGLIGLLFATGWPTYYLSEVPGFGFFRGPGRYSLVTCFAFSLMAAGIFDSLVRKLTFTSSSRSLLGSILIGILIADLWAVSRQYAPGFGASWGRSIFYVVMVDHPPIAAREQSELRDFFKQAGGNVRLYAPGENVPSMLGVSSLPVYLGLGPEIYEKDQVRFDFSTDNEAEIQESGERLRSFGVTHLLLEDPINEATWNVTLHSQWIDLMLNGAFGRREPYYLYTLNDALGRAYVEGHPEIEVKVDSSPNEVVVTFQSPAETLDADVVLTDLNFPGWTGYEKSAEKQSLFRRQHIQLDEPAKQATVRWKYQPWSVRCGAVLSIIGLLLAFFSPRIIERIKPVSSNKN</sequence>
<reference evidence="2 3" key="1">
    <citation type="submission" date="2019-02" db="EMBL/GenBank/DDBJ databases">
        <title>Deep-cultivation of Planctomycetes and their phenomic and genomic characterization uncovers novel biology.</title>
        <authorList>
            <person name="Wiegand S."/>
            <person name="Jogler M."/>
            <person name="Boedeker C."/>
            <person name="Pinto D."/>
            <person name="Vollmers J."/>
            <person name="Rivas-Marin E."/>
            <person name="Kohn T."/>
            <person name="Peeters S.H."/>
            <person name="Heuer A."/>
            <person name="Rast P."/>
            <person name="Oberbeckmann S."/>
            <person name="Bunk B."/>
            <person name="Jeske O."/>
            <person name="Meyerdierks A."/>
            <person name="Storesund J.E."/>
            <person name="Kallscheuer N."/>
            <person name="Luecker S."/>
            <person name="Lage O.M."/>
            <person name="Pohl T."/>
            <person name="Merkel B.J."/>
            <person name="Hornburger P."/>
            <person name="Mueller R.-W."/>
            <person name="Bruemmer F."/>
            <person name="Labrenz M."/>
            <person name="Spormann A.M."/>
            <person name="Op den Camp H."/>
            <person name="Overmann J."/>
            <person name="Amann R."/>
            <person name="Jetten M.S.M."/>
            <person name="Mascher T."/>
            <person name="Medema M.H."/>
            <person name="Devos D.P."/>
            <person name="Kaster A.-K."/>
            <person name="Ovreas L."/>
            <person name="Rohde M."/>
            <person name="Galperin M.Y."/>
            <person name="Jogler C."/>
        </authorList>
    </citation>
    <scope>NUCLEOTIDE SEQUENCE [LARGE SCALE GENOMIC DNA]</scope>
    <source>
        <strain evidence="2 3">Mal48</strain>
    </source>
</reference>
<evidence type="ECO:0000313" key="3">
    <source>
        <dbReference type="Proteomes" id="UP000315724"/>
    </source>
</evidence>
<keyword evidence="1" id="KW-1133">Transmembrane helix</keyword>